<evidence type="ECO:0000313" key="1">
    <source>
        <dbReference type="EMBL" id="BAM99132.1"/>
    </source>
</evidence>
<organism evidence="1 2">
    <name type="scientific">Bacillus phage PM1</name>
    <dbReference type="NCBI Taxonomy" id="547228"/>
    <lineage>
        <taxon>Viruses</taxon>
        <taxon>Duplodnaviria</taxon>
        <taxon>Heunggongvirae</taxon>
        <taxon>Uroviricota</taxon>
        <taxon>Caudoviricetes</taxon>
        <taxon>Pemunavirus</taxon>
        <taxon>Pemunavirus PM1</taxon>
    </lineage>
</organism>
<accession>M4ZR22</accession>
<sequence>MDNMGDKENGKIMESRDGRICYFYSMGRVDGIDYHFVDCRQDEEVTGWAE</sequence>
<dbReference type="EMBL" id="AB711120">
    <property type="protein sequence ID" value="BAM99132.1"/>
    <property type="molecule type" value="Genomic_DNA"/>
</dbReference>
<dbReference type="KEGG" id="vg:15042073"/>
<reference evidence="1 2" key="1">
    <citation type="journal article" date="2013" name="Virus Genes">
        <title>Complete nucleotide sequence of Bacillus subtilis (natto) bacteriophage PM1, a phage associated with disruption of food production.</title>
        <authorList>
            <person name="Umene K."/>
            <person name="Shiraishi A."/>
        </authorList>
    </citation>
    <scope>NUCLEOTIDE SEQUENCE [LARGE SCALE GENOMIC DNA]</scope>
    <source>
        <strain evidence="1">PM1</strain>
    </source>
</reference>
<name>M4ZR22_9CAUD</name>
<dbReference type="Proteomes" id="UP000011861">
    <property type="component" value="Segment"/>
</dbReference>
<dbReference type="GeneID" id="15042073"/>
<evidence type="ECO:0000313" key="2">
    <source>
        <dbReference type="Proteomes" id="UP000011861"/>
    </source>
</evidence>
<keyword evidence="2" id="KW-1185">Reference proteome</keyword>
<proteinExistence type="predicted"/>
<protein>
    <submittedName>
        <fullName evidence="1">Uncharacterized protein</fullName>
    </submittedName>
</protein>
<dbReference type="RefSeq" id="YP_007678078.1">
    <property type="nucleotide sequence ID" value="NC_020883.1"/>
</dbReference>